<evidence type="ECO:0000256" key="3">
    <source>
        <dbReference type="ARBA" id="ARBA00022763"/>
    </source>
</evidence>
<evidence type="ECO:0000256" key="2">
    <source>
        <dbReference type="ARBA" id="ARBA00022723"/>
    </source>
</evidence>
<dbReference type="GO" id="GO:0097506">
    <property type="term" value="F:deaminated base DNA N-glycosylase activity"/>
    <property type="evidence" value="ECO:0007669"/>
    <property type="project" value="UniProtKB-ARBA"/>
</dbReference>
<reference evidence="9 10" key="1">
    <citation type="journal article" date="2018" name="Microbiome">
        <title>Fine metagenomic profile of the Mediterranean stratified and mixed water columns revealed by assembly and recruitment.</title>
        <authorList>
            <person name="Haro-Moreno J.M."/>
            <person name="Lopez-Perez M."/>
            <person name="De La Torre J.R."/>
            <person name="Picazo A."/>
            <person name="Camacho A."/>
            <person name="Rodriguez-Valera F."/>
        </authorList>
    </citation>
    <scope>NUCLEOTIDE SEQUENCE [LARGE SCALE GENOMIC DNA]</scope>
    <source>
        <strain evidence="9">MED-G57</strain>
    </source>
</reference>
<dbReference type="SUPFAM" id="SSF52141">
    <property type="entry name" value="Uracil-DNA glycosylase-like"/>
    <property type="match status" value="1"/>
</dbReference>
<dbReference type="InterPro" id="IPR051536">
    <property type="entry name" value="UDG_Type-4/5"/>
</dbReference>
<evidence type="ECO:0000313" key="10">
    <source>
        <dbReference type="Proteomes" id="UP000253570"/>
    </source>
</evidence>
<evidence type="ECO:0000256" key="5">
    <source>
        <dbReference type="ARBA" id="ARBA00023004"/>
    </source>
</evidence>
<accession>A0A368DS86</accession>
<name>A0A368DS86_9PROT</name>
<dbReference type="InterPro" id="IPR036895">
    <property type="entry name" value="Uracil-DNA_glycosylase-like_sf"/>
</dbReference>
<keyword evidence="3" id="KW-0227">DNA damage</keyword>
<dbReference type="GO" id="GO:0046872">
    <property type="term" value="F:metal ion binding"/>
    <property type="evidence" value="ECO:0007669"/>
    <property type="project" value="UniProtKB-KW"/>
</dbReference>
<evidence type="ECO:0000256" key="4">
    <source>
        <dbReference type="ARBA" id="ARBA00022801"/>
    </source>
</evidence>
<dbReference type="InterPro" id="IPR005122">
    <property type="entry name" value="Uracil-DNA_glycosylase-like"/>
</dbReference>
<evidence type="ECO:0000259" key="8">
    <source>
        <dbReference type="SMART" id="SM00986"/>
    </source>
</evidence>
<dbReference type="Pfam" id="PF03167">
    <property type="entry name" value="UDG"/>
    <property type="match status" value="1"/>
</dbReference>
<dbReference type="PANTHER" id="PTHR33693">
    <property type="entry name" value="TYPE-5 URACIL-DNA GLYCOSYLASE"/>
    <property type="match status" value="1"/>
</dbReference>
<keyword evidence="2" id="KW-0479">Metal-binding</keyword>
<keyword evidence="1" id="KW-0004">4Fe-4S</keyword>
<evidence type="ECO:0000256" key="7">
    <source>
        <dbReference type="ARBA" id="ARBA00023204"/>
    </source>
</evidence>
<evidence type="ECO:0000256" key="6">
    <source>
        <dbReference type="ARBA" id="ARBA00023014"/>
    </source>
</evidence>
<dbReference type="PANTHER" id="PTHR33693:SF1">
    <property type="entry name" value="TYPE-4 URACIL-DNA GLYCOSYLASE"/>
    <property type="match status" value="1"/>
</dbReference>
<feature type="domain" description="Uracil-DNA glycosylase-like" evidence="8">
    <location>
        <begin position="82"/>
        <end position="230"/>
    </location>
</feature>
<dbReference type="SMART" id="SM00986">
    <property type="entry name" value="UDG"/>
    <property type="match status" value="1"/>
</dbReference>
<dbReference type="GO" id="GO:0051539">
    <property type="term" value="F:4 iron, 4 sulfur cluster binding"/>
    <property type="evidence" value="ECO:0007669"/>
    <property type="project" value="UniProtKB-KW"/>
</dbReference>
<proteinExistence type="predicted"/>
<dbReference type="SMART" id="SM00987">
    <property type="entry name" value="UreE_C"/>
    <property type="match status" value="1"/>
</dbReference>
<evidence type="ECO:0000313" key="9">
    <source>
        <dbReference type="EMBL" id="RCL74143.1"/>
    </source>
</evidence>
<evidence type="ECO:0000256" key="1">
    <source>
        <dbReference type="ARBA" id="ARBA00022485"/>
    </source>
</evidence>
<sequence>MKNLEKIFLLNWYKSENIDLIINNEGFLNKESSDIKIPSSLDKNNIHDQTELNNITNINELLEAVESQQITDLKNYSSNSCIFEGSKRPDILIVNDYPSEEEEKSKKIFTNQCEILIKNMLNAISVDFDKTARINVFFWRTPDNRKPLAKEINDCNPFVKKIIELLSPKFIITLGELATSTILEESINIIDVRGKSFDNKYTNIKIYPLFHPRILIKQPTLKRLAWEDLKIIKEDL</sequence>
<keyword evidence="7" id="KW-0234">DNA repair</keyword>
<protein>
    <recommendedName>
        <fullName evidence="8">Uracil-DNA glycosylase-like domain-containing protein</fullName>
    </recommendedName>
</protein>
<organism evidence="9 10">
    <name type="scientific">PS1 clade bacterium</name>
    <dbReference type="NCBI Taxonomy" id="2175152"/>
    <lineage>
        <taxon>Bacteria</taxon>
        <taxon>Pseudomonadati</taxon>
        <taxon>Pseudomonadota</taxon>
        <taxon>Alphaproteobacteria</taxon>
        <taxon>PS1 clade</taxon>
    </lineage>
</organism>
<gene>
    <name evidence="9" type="ORF">DBW71_01715</name>
</gene>
<keyword evidence="5" id="KW-0408">Iron</keyword>
<dbReference type="Proteomes" id="UP000253570">
    <property type="component" value="Unassembled WGS sequence"/>
</dbReference>
<dbReference type="EMBL" id="QOQD01000003">
    <property type="protein sequence ID" value="RCL74143.1"/>
    <property type="molecule type" value="Genomic_DNA"/>
</dbReference>
<dbReference type="CDD" id="cd10030">
    <property type="entry name" value="UDG-F4_TTUDGA_SPO1dp_like"/>
    <property type="match status" value="1"/>
</dbReference>
<dbReference type="Gene3D" id="3.40.470.10">
    <property type="entry name" value="Uracil-DNA glycosylase-like domain"/>
    <property type="match status" value="1"/>
</dbReference>
<comment type="caution">
    <text evidence="9">The sequence shown here is derived from an EMBL/GenBank/DDBJ whole genome shotgun (WGS) entry which is preliminary data.</text>
</comment>
<keyword evidence="4" id="KW-0378">Hydrolase</keyword>
<keyword evidence="6" id="KW-0411">Iron-sulfur</keyword>
<dbReference type="AlphaFoldDB" id="A0A368DS86"/>
<dbReference type="GO" id="GO:0006281">
    <property type="term" value="P:DNA repair"/>
    <property type="evidence" value="ECO:0007669"/>
    <property type="project" value="UniProtKB-KW"/>
</dbReference>